<evidence type="ECO:0000256" key="1">
    <source>
        <dbReference type="ARBA" id="ARBA00023125"/>
    </source>
</evidence>
<dbReference type="PANTHER" id="PTHR10169">
    <property type="entry name" value="DNA TOPOISOMERASE/GYRASE"/>
    <property type="match status" value="1"/>
</dbReference>
<accession>A0A7L1SAG0</accession>
<feature type="non-terminal residue" evidence="2">
    <location>
        <position position="82"/>
    </location>
</feature>
<keyword evidence="1" id="KW-0238">DNA-binding</keyword>
<keyword evidence="3" id="KW-1185">Reference proteome</keyword>
<dbReference type="GO" id="GO:0000819">
    <property type="term" value="P:sister chromatid segregation"/>
    <property type="evidence" value="ECO:0007669"/>
    <property type="project" value="TreeGrafter"/>
</dbReference>
<gene>
    <name evidence="2" type="primary">Top2b_3</name>
    <name evidence="2" type="ORF">LOCOCH_R10366</name>
</gene>
<dbReference type="InterPro" id="IPR036890">
    <property type="entry name" value="HATPase_C_sf"/>
</dbReference>
<dbReference type="GO" id="GO:0005634">
    <property type="term" value="C:nucleus"/>
    <property type="evidence" value="ECO:0007669"/>
    <property type="project" value="TreeGrafter"/>
</dbReference>
<dbReference type="PANTHER" id="PTHR10169:SF36">
    <property type="entry name" value="DNA TOPOISOMERASE 2-BETA"/>
    <property type="match status" value="1"/>
</dbReference>
<name>A0A7L1SAG0_9PASS</name>
<dbReference type="SUPFAM" id="SSF55874">
    <property type="entry name" value="ATPase domain of HSP90 chaperone/DNA topoisomerase II/histidine kinase"/>
    <property type="match status" value="1"/>
</dbReference>
<comment type="caution">
    <text evidence="2">The sequence shown here is derived from an EMBL/GenBank/DDBJ whole genome shotgun (WGS) entry which is preliminary data.</text>
</comment>
<dbReference type="OrthoDB" id="276498at2759"/>
<evidence type="ECO:0000313" key="3">
    <source>
        <dbReference type="Proteomes" id="UP000572057"/>
    </source>
</evidence>
<organism evidence="2 3">
    <name type="scientific">Helopsaltes ochotensis</name>
    <name type="common">Middendorff's grasshopper-warbler</name>
    <dbReference type="NCBI Taxonomy" id="3150915"/>
    <lineage>
        <taxon>Eukaryota</taxon>
        <taxon>Metazoa</taxon>
        <taxon>Chordata</taxon>
        <taxon>Craniata</taxon>
        <taxon>Vertebrata</taxon>
        <taxon>Euteleostomi</taxon>
        <taxon>Archelosauria</taxon>
        <taxon>Archosauria</taxon>
        <taxon>Dinosauria</taxon>
        <taxon>Saurischia</taxon>
        <taxon>Theropoda</taxon>
        <taxon>Coelurosauria</taxon>
        <taxon>Aves</taxon>
        <taxon>Neognathae</taxon>
        <taxon>Neoaves</taxon>
        <taxon>Telluraves</taxon>
        <taxon>Australaves</taxon>
        <taxon>Passeriformes</taxon>
        <taxon>Sylvioidea</taxon>
        <taxon>Locustellidae</taxon>
        <taxon>Helopsaltes</taxon>
    </lineage>
</organism>
<protein>
    <submittedName>
        <fullName evidence="2">TOP2B topoisomerase</fullName>
    </submittedName>
</protein>
<dbReference type="EMBL" id="VXBM01003567">
    <property type="protein sequence ID" value="NXO46292.1"/>
    <property type="molecule type" value="Genomic_DNA"/>
</dbReference>
<proteinExistence type="predicted"/>
<dbReference type="PRINTS" id="PR00418">
    <property type="entry name" value="TPI2FAMILY"/>
</dbReference>
<dbReference type="GO" id="GO:0003677">
    <property type="term" value="F:DNA binding"/>
    <property type="evidence" value="ECO:0007669"/>
    <property type="project" value="UniProtKB-KW"/>
</dbReference>
<evidence type="ECO:0000313" key="2">
    <source>
        <dbReference type="EMBL" id="NXO46292.1"/>
    </source>
</evidence>
<dbReference type="Gene3D" id="3.30.565.10">
    <property type="entry name" value="Histidine kinase-like ATPase, C-terminal domain"/>
    <property type="match status" value="1"/>
</dbReference>
<feature type="non-terminal residue" evidence="2">
    <location>
        <position position="1"/>
    </location>
</feature>
<dbReference type="AlphaFoldDB" id="A0A7L1SAG0"/>
<dbReference type="GO" id="GO:0000712">
    <property type="term" value="P:resolution of meiotic recombination intermediates"/>
    <property type="evidence" value="ECO:0007669"/>
    <property type="project" value="TreeGrafter"/>
</dbReference>
<sequence length="82" mass="9145">ESNIINIWSNGEEIPVVEHKVEKVYVPALIFGHLLTSSNYDDDEKKVPGSGCNGYGAKLCNIFSTRFTVETACKECKHTIKQ</sequence>
<reference evidence="3" key="1">
    <citation type="submission" date="2019-09" db="EMBL/GenBank/DDBJ databases">
        <title>Bird 10,000 Genomes (B10K) Project - Family phase.</title>
        <authorList>
            <person name="Zhang G."/>
        </authorList>
    </citation>
    <scope>NUCLEOTIDE SEQUENCE [LARGE SCALE GENOMIC DNA]</scope>
</reference>
<dbReference type="Proteomes" id="UP000572057">
    <property type="component" value="Unassembled WGS sequence"/>
</dbReference>
<dbReference type="InterPro" id="IPR050634">
    <property type="entry name" value="DNA_Topoisomerase_II"/>
</dbReference>